<protein>
    <submittedName>
        <fullName evidence="2">Amidohydrolase family protein</fullName>
    </submittedName>
</protein>
<dbReference type="InterPro" id="IPR006680">
    <property type="entry name" value="Amidohydro-rel"/>
</dbReference>
<dbReference type="Pfam" id="PF01979">
    <property type="entry name" value="Amidohydro_1"/>
    <property type="match status" value="1"/>
</dbReference>
<dbReference type="InterPro" id="IPR011059">
    <property type="entry name" value="Metal-dep_hydrolase_composite"/>
</dbReference>
<reference evidence="3" key="1">
    <citation type="journal article" date="2019" name="Int. J. Syst. Evol. Microbiol.">
        <title>The Global Catalogue of Microorganisms (GCM) 10K type strain sequencing project: providing services to taxonomists for standard genome sequencing and annotation.</title>
        <authorList>
            <consortium name="The Broad Institute Genomics Platform"/>
            <consortium name="The Broad Institute Genome Sequencing Center for Infectious Disease"/>
            <person name="Wu L."/>
            <person name="Ma J."/>
        </authorList>
    </citation>
    <scope>NUCLEOTIDE SEQUENCE [LARGE SCALE GENOMIC DNA]</scope>
    <source>
        <strain evidence="3">JCM 14304</strain>
    </source>
</reference>
<gene>
    <name evidence="2" type="ORF">GCM10009742_36820</name>
</gene>
<name>A0ABP4PSJ0_9ACTN</name>
<dbReference type="SUPFAM" id="SSF51556">
    <property type="entry name" value="Metallo-dependent hydrolases"/>
    <property type="match status" value="1"/>
</dbReference>
<evidence type="ECO:0000259" key="1">
    <source>
        <dbReference type="Pfam" id="PF01979"/>
    </source>
</evidence>
<dbReference type="Gene3D" id="3.40.50.10910">
    <property type="entry name" value="Amidohydrolase"/>
    <property type="match status" value="1"/>
</dbReference>
<proteinExistence type="predicted"/>
<dbReference type="Gene3D" id="2.30.40.10">
    <property type="entry name" value="Urease, subunit C, domain 1"/>
    <property type="match status" value="1"/>
</dbReference>
<dbReference type="PANTHER" id="PTHR43135:SF3">
    <property type="entry name" value="ALPHA-D-RIBOSE 1-METHYLPHOSPHONATE 5-TRIPHOSPHATE DIPHOSPHATASE"/>
    <property type="match status" value="1"/>
</dbReference>
<dbReference type="Gene3D" id="3.30.110.90">
    <property type="entry name" value="Amidohydrolase"/>
    <property type="match status" value="1"/>
</dbReference>
<feature type="domain" description="Amidohydrolase-related" evidence="1">
    <location>
        <begin position="51"/>
        <end position="376"/>
    </location>
</feature>
<comment type="caution">
    <text evidence="2">The sequence shown here is derived from an EMBL/GenBank/DDBJ whole genome shotgun (WGS) entry which is preliminary data.</text>
</comment>
<accession>A0ABP4PSJ0</accession>
<evidence type="ECO:0000313" key="3">
    <source>
        <dbReference type="Proteomes" id="UP001500190"/>
    </source>
</evidence>
<dbReference type="InterPro" id="IPR032466">
    <property type="entry name" value="Metal_Hydrolase"/>
</dbReference>
<sequence>MAFTILHTRLVDRGTALPADCLRVADGRIAAIGGPDIARPDDVLVDGSGTTLLPGLIDAHVHLAPGCTQLAAMYGVTTQLDMFSLPEVIAAEAPRAGFFTSSIGATAPGGHPTIAFPPFPYVTGPEDAKRFVADRIAEGADHLKLIYDDGSGAMLNIPTLTRDTIRALADEAHANGLTVVAHVSTAAGAVTVAGCGVDVLAHVPSDLMTSEDIDAVKSVSVIATLGVVDMFGSTGHLPLQDEQELMARMPARWRRVLDRQSRRWMPPQLPDGAPARANTLALVRAGVRVLAGTDAPNPGLVFGASLHRELVHLVSAGLTPAQALVAATSAPAEVFTLTDRGRLVVGARADLLLVDGDPLVDITATQRIRQTWAGGEVPAEYAGSAAELACIRFLGETTARIVKALKEQWPGFPSPEDVVREDGEVLGRVVPVTGGWLPTTVFGAALGPTSDRDAAVALVEKEGLECLTETWWARTDGPWQEAVLMEAQPERVRLRWKDPLLEQPPSGRWYDLIDIDLSRTSPSIMPNGS</sequence>
<dbReference type="SUPFAM" id="SSF51338">
    <property type="entry name" value="Composite domain of metallo-dependent hydrolases"/>
    <property type="match status" value="1"/>
</dbReference>
<dbReference type="RefSeq" id="WP_344192752.1">
    <property type="nucleotide sequence ID" value="NZ_BAAAND010000006.1"/>
</dbReference>
<dbReference type="InterPro" id="IPR051781">
    <property type="entry name" value="Metallo-dep_Hydrolase"/>
</dbReference>
<organism evidence="2 3">
    <name type="scientific">Kribbella karoonensis</name>
    <dbReference type="NCBI Taxonomy" id="324851"/>
    <lineage>
        <taxon>Bacteria</taxon>
        <taxon>Bacillati</taxon>
        <taxon>Actinomycetota</taxon>
        <taxon>Actinomycetes</taxon>
        <taxon>Propionibacteriales</taxon>
        <taxon>Kribbellaceae</taxon>
        <taxon>Kribbella</taxon>
    </lineage>
</organism>
<dbReference type="PANTHER" id="PTHR43135">
    <property type="entry name" value="ALPHA-D-RIBOSE 1-METHYLPHOSPHONATE 5-TRIPHOSPHATE DIPHOSPHATASE"/>
    <property type="match status" value="1"/>
</dbReference>
<dbReference type="Gene3D" id="1.20.58.520">
    <property type="entry name" value="Amidohydrolase"/>
    <property type="match status" value="1"/>
</dbReference>
<dbReference type="Proteomes" id="UP001500190">
    <property type="component" value="Unassembled WGS sequence"/>
</dbReference>
<dbReference type="EMBL" id="BAAAND010000006">
    <property type="protein sequence ID" value="GAA1587301.1"/>
    <property type="molecule type" value="Genomic_DNA"/>
</dbReference>
<keyword evidence="3" id="KW-1185">Reference proteome</keyword>
<evidence type="ECO:0000313" key="2">
    <source>
        <dbReference type="EMBL" id="GAA1587301.1"/>
    </source>
</evidence>